<sequence>MSIFSMVFIITLYFLKLIEILLNLRTMETFTVVILRRLSLFLLMNMPILNI</sequence>
<reference evidence="2" key="1">
    <citation type="journal article" date="2021" name="Proc. Natl. Acad. Sci. U.S.A.">
        <title>A Catalog of Tens of Thousands of Viruses from Human Metagenomes Reveals Hidden Associations with Chronic Diseases.</title>
        <authorList>
            <person name="Tisza M.J."/>
            <person name="Buck C.B."/>
        </authorList>
    </citation>
    <scope>NUCLEOTIDE SEQUENCE</scope>
    <source>
        <strain evidence="2">Ct8Lf7</strain>
    </source>
</reference>
<keyword evidence="1" id="KW-0812">Transmembrane</keyword>
<keyword evidence="1" id="KW-1133">Transmembrane helix</keyword>
<evidence type="ECO:0000256" key="1">
    <source>
        <dbReference type="SAM" id="Phobius"/>
    </source>
</evidence>
<dbReference type="EMBL" id="BK032511">
    <property type="protein sequence ID" value="DAF44432.1"/>
    <property type="molecule type" value="Genomic_DNA"/>
</dbReference>
<evidence type="ECO:0000313" key="2">
    <source>
        <dbReference type="EMBL" id="DAF44432.1"/>
    </source>
</evidence>
<proteinExistence type="predicted"/>
<protein>
    <submittedName>
        <fullName evidence="2">Uncharacterized protein</fullName>
    </submittedName>
</protein>
<name>A0A8S5S0I9_9CAUD</name>
<accession>A0A8S5S0I9</accession>
<feature type="transmembrane region" description="Helical" evidence="1">
    <location>
        <begin position="6"/>
        <end position="22"/>
    </location>
</feature>
<keyword evidence="1" id="KW-0472">Membrane</keyword>
<organism evidence="2">
    <name type="scientific">Podoviridae sp. ct8Lf7</name>
    <dbReference type="NCBI Taxonomy" id="2827723"/>
    <lineage>
        <taxon>Viruses</taxon>
        <taxon>Duplodnaviria</taxon>
        <taxon>Heunggongvirae</taxon>
        <taxon>Uroviricota</taxon>
        <taxon>Caudoviricetes</taxon>
    </lineage>
</organism>